<accession>A0A0A8Y365</accession>
<reference evidence="1" key="1">
    <citation type="submission" date="2014-09" db="EMBL/GenBank/DDBJ databases">
        <authorList>
            <person name="Magalhaes I.L.F."/>
            <person name="Oliveira U."/>
            <person name="Santos F.R."/>
            <person name="Vidigal T.H.D.A."/>
            <person name="Brescovit A.D."/>
            <person name="Santos A.J."/>
        </authorList>
    </citation>
    <scope>NUCLEOTIDE SEQUENCE</scope>
    <source>
        <tissue evidence="1">Shoot tissue taken approximately 20 cm above the soil surface</tissue>
    </source>
</reference>
<dbReference type="EMBL" id="GBRH01277671">
    <property type="protein sequence ID" value="JAD20224.1"/>
    <property type="molecule type" value="Transcribed_RNA"/>
</dbReference>
<name>A0A0A8Y365_ARUDO</name>
<protein>
    <submittedName>
        <fullName evidence="1">Uncharacterized protein</fullName>
    </submittedName>
</protein>
<proteinExistence type="predicted"/>
<dbReference type="AlphaFoldDB" id="A0A0A8Y365"/>
<organism evidence="1">
    <name type="scientific">Arundo donax</name>
    <name type="common">Giant reed</name>
    <name type="synonym">Donax arundinaceus</name>
    <dbReference type="NCBI Taxonomy" id="35708"/>
    <lineage>
        <taxon>Eukaryota</taxon>
        <taxon>Viridiplantae</taxon>
        <taxon>Streptophyta</taxon>
        <taxon>Embryophyta</taxon>
        <taxon>Tracheophyta</taxon>
        <taxon>Spermatophyta</taxon>
        <taxon>Magnoliopsida</taxon>
        <taxon>Liliopsida</taxon>
        <taxon>Poales</taxon>
        <taxon>Poaceae</taxon>
        <taxon>PACMAD clade</taxon>
        <taxon>Arundinoideae</taxon>
        <taxon>Arundineae</taxon>
        <taxon>Arundo</taxon>
    </lineage>
</organism>
<evidence type="ECO:0000313" key="1">
    <source>
        <dbReference type="EMBL" id="JAD20224.1"/>
    </source>
</evidence>
<sequence length="50" mass="5876">MRAVNILKLLSTNISKFVNMEKAMVKHVYWRPEAALHRKLSENLRCNSFS</sequence>
<reference evidence="1" key="2">
    <citation type="journal article" date="2015" name="Data Brief">
        <title>Shoot transcriptome of the giant reed, Arundo donax.</title>
        <authorList>
            <person name="Barrero R.A."/>
            <person name="Guerrero F.D."/>
            <person name="Moolhuijzen P."/>
            <person name="Goolsby J.A."/>
            <person name="Tidwell J."/>
            <person name="Bellgard S.E."/>
            <person name="Bellgard M.I."/>
        </authorList>
    </citation>
    <scope>NUCLEOTIDE SEQUENCE</scope>
    <source>
        <tissue evidence="1">Shoot tissue taken approximately 20 cm above the soil surface</tissue>
    </source>
</reference>